<dbReference type="InterPro" id="IPR036761">
    <property type="entry name" value="TTHA0802/YceI-like_sf"/>
</dbReference>
<evidence type="ECO:0000259" key="1">
    <source>
        <dbReference type="Pfam" id="PF04264"/>
    </source>
</evidence>
<dbReference type="Gene3D" id="2.40.128.110">
    <property type="entry name" value="Lipid/polyisoprenoid-binding, YceI-like"/>
    <property type="match status" value="1"/>
</dbReference>
<evidence type="ECO:0000313" key="4">
    <source>
        <dbReference type="Proteomes" id="UP000184031"/>
    </source>
</evidence>
<sequence>MIPFVIHNVKSISAMTLLIFGAFFSAPERETRVWVAPESEVVIIGTTNVNGFTCKYKVQELEVPVQLTYNDKVEQIQFKNAKLKLANDCFDCGGKAINKDFRELLKTEQHPQVELRLLHVDPPETDGQKIGVGMEITIAGVARKYETTLSCVQAGDICVNGTLDLLLSDFGLEPPRKVLGMIKVDNKIKVELSLKLKEI</sequence>
<proteinExistence type="predicted"/>
<dbReference type="Proteomes" id="UP000198940">
    <property type="component" value="Unassembled WGS sequence"/>
</dbReference>
<dbReference type="Proteomes" id="UP000184031">
    <property type="component" value="Unassembled WGS sequence"/>
</dbReference>
<organism evidence="3 4">
    <name type="scientific">Flagellimonas taeanensis</name>
    <dbReference type="NCBI Taxonomy" id="1005926"/>
    <lineage>
        <taxon>Bacteria</taxon>
        <taxon>Pseudomonadati</taxon>
        <taxon>Bacteroidota</taxon>
        <taxon>Flavobacteriia</taxon>
        <taxon>Flavobacteriales</taxon>
        <taxon>Flavobacteriaceae</taxon>
        <taxon>Flagellimonas</taxon>
    </lineage>
</organism>
<dbReference type="EMBL" id="FRAT01000004">
    <property type="protein sequence ID" value="SHK71819.1"/>
    <property type="molecule type" value="Genomic_DNA"/>
</dbReference>
<accession>A0A1M6URM0</accession>
<dbReference type="Pfam" id="PF04264">
    <property type="entry name" value="YceI"/>
    <property type="match status" value="1"/>
</dbReference>
<reference evidence="3 4" key="1">
    <citation type="submission" date="2016-11" db="EMBL/GenBank/DDBJ databases">
        <authorList>
            <person name="Varghese N."/>
            <person name="Submissions S."/>
        </authorList>
    </citation>
    <scope>NUCLEOTIDE SEQUENCE [LARGE SCALE GENOMIC DNA]</scope>
    <source>
        <strain evidence="3 4">CGMCC 1.12174</strain>
        <strain evidence="2 5">DSM 26351</strain>
    </source>
</reference>
<dbReference type="InterPro" id="IPR007372">
    <property type="entry name" value="Lipid/polyisoprenoid-bd_YceI"/>
</dbReference>
<protein>
    <submittedName>
        <fullName evidence="3">YceI-like domain-containing protein</fullName>
    </submittedName>
</protein>
<dbReference type="STRING" id="1055723.SAMN05216293_1739"/>
<gene>
    <name evidence="2" type="ORF">SAMN04487891_11328</name>
    <name evidence="3" type="ORF">SAMN05216293_1739</name>
</gene>
<dbReference type="RefSeq" id="WP_143070761.1">
    <property type="nucleotide sequence ID" value="NZ_FOKU01000013.1"/>
</dbReference>
<evidence type="ECO:0000313" key="2">
    <source>
        <dbReference type="EMBL" id="SFC53733.1"/>
    </source>
</evidence>
<comment type="caution">
    <text evidence="3">The sequence shown here is derived from an EMBL/GenBank/DDBJ whole genome shotgun (WGS) entry which is preliminary data.</text>
</comment>
<keyword evidence="5" id="KW-1185">Reference proteome</keyword>
<feature type="domain" description="Lipid/polyisoprenoid-binding YceI-like" evidence="1">
    <location>
        <begin position="79"/>
        <end position="195"/>
    </location>
</feature>
<name>A0A1M6URM0_9FLAO</name>
<dbReference type="AlphaFoldDB" id="A0A1M6URM0"/>
<dbReference type="OrthoDB" id="1121590at2"/>
<dbReference type="SUPFAM" id="SSF101874">
    <property type="entry name" value="YceI-like"/>
    <property type="match status" value="1"/>
</dbReference>
<evidence type="ECO:0000313" key="3">
    <source>
        <dbReference type="EMBL" id="SHK71819.1"/>
    </source>
</evidence>
<evidence type="ECO:0000313" key="5">
    <source>
        <dbReference type="Proteomes" id="UP000198940"/>
    </source>
</evidence>
<dbReference type="EMBL" id="FOKU01000013">
    <property type="protein sequence ID" value="SFC53733.1"/>
    <property type="molecule type" value="Genomic_DNA"/>
</dbReference>